<comment type="caution">
    <text evidence="2">The sequence shown here is derived from an EMBL/GenBank/DDBJ whole genome shotgun (WGS) entry which is preliminary data.</text>
</comment>
<evidence type="ECO:0000313" key="2">
    <source>
        <dbReference type="EMBL" id="CAH8390071.1"/>
    </source>
</evidence>
<proteinExistence type="predicted"/>
<protein>
    <recommendedName>
        <fullName evidence="1">RNase H type-1 domain-containing protein</fullName>
    </recommendedName>
</protein>
<dbReference type="InterPro" id="IPR036397">
    <property type="entry name" value="RNaseH_sf"/>
</dbReference>
<dbReference type="AlphaFoldDB" id="A0ABC8M3B0"/>
<dbReference type="EMBL" id="CAKOAT010875154">
    <property type="protein sequence ID" value="CAH8390071.1"/>
    <property type="molecule type" value="Genomic_DNA"/>
</dbReference>
<dbReference type="InterPro" id="IPR002156">
    <property type="entry name" value="RNaseH_domain"/>
</dbReference>
<dbReference type="Proteomes" id="UP001642260">
    <property type="component" value="Unassembled WGS sequence"/>
</dbReference>
<feature type="domain" description="RNase H type-1" evidence="1">
    <location>
        <begin position="10"/>
        <end position="60"/>
    </location>
</feature>
<organism evidence="2 3">
    <name type="scientific">Eruca vesicaria subsp. sativa</name>
    <name type="common">Garden rocket</name>
    <name type="synonym">Eruca sativa</name>
    <dbReference type="NCBI Taxonomy" id="29727"/>
    <lineage>
        <taxon>Eukaryota</taxon>
        <taxon>Viridiplantae</taxon>
        <taxon>Streptophyta</taxon>
        <taxon>Embryophyta</taxon>
        <taxon>Tracheophyta</taxon>
        <taxon>Spermatophyta</taxon>
        <taxon>Magnoliopsida</taxon>
        <taxon>eudicotyledons</taxon>
        <taxon>Gunneridae</taxon>
        <taxon>Pentapetalae</taxon>
        <taxon>rosids</taxon>
        <taxon>malvids</taxon>
        <taxon>Brassicales</taxon>
        <taxon>Brassicaceae</taxon>
        <taxon>Brassiceae</taxon>
        <taxon>Eruca</taxon>
    </lineage>
</organism>
<reference evidence="2 3" key="1">
    <citation type="submission" date="2022-03" db="EMBL/GenBank/DDBJ databases">
        <authorList>
            <person name="Macdonald S."/>
            <person name="Ahmed S."/>
            <person name="Newling K."/>
        </authorList>
    </citation>
    <scope>NUCLEOTIDE SEQUENCE [LARGE SCALE GENOMIC DNA]</scope>
</reference>
<keyword evidence="3" id="KW-1185">Reference proteome</keyword>
<accession>A0ABC8M3B0</accession>
<name>A0ABC8M3B0_ERUVS</name>
<gene>
    <name evidence="2" type="ORF">ERUC_LOCUS42554</name>
</gene>
<dbReference type="Gene3D" id="3.30.420.10">
    <property type="entry name" value="Ribonuclease H-like superfamily/Ribonuclease H"/>
    <property type="match status" value="1"/>
</dbReference>
<sequence length="75" mass="8125">MKNTHDRVAKLINAIKSNSSLAGLYGILADIQHLASSFECISFIWISRVRNVEADLLAKQVLSAELALMAAPTLA</sequence>
<dbReference type="Pfam" id="PF13456">
    <property type="entry name" value="RVT_3"/>
    <property type="match status" value="1"/>
</dbReference>
<evidence type="ECO:0000259" key="1">
    <source>
        <dbReference type="Pfam" id="PF13456"/>
    </source>
</evidence>
<evidence type="ECO:0000313" key="3">
    <source>
        <dbReference type="Proteomes" id="UP001642260"/>
    </source>
</evidence>